<keyword evidence="3" id="KW-1185">Reference proteome</keyword>
<name>A0A8X6LI31_TRICU</name>
<proteinExistence type="predicted"/>
<reference evidence="2" key="1">
    <citation type="submission" date="2020-07" db="EMBL/GenBank/DDBJ databases">
        <title>Multicomponent nature underlies the extraordinary mechanical properties of spider dragline silk.</title>
        <authorList>
            <person name="Kono N."/>
            <person name="Nakamura H."/>
            <person name="Mori M."/>
            <person name="Yoshida Y."/>
            <person name="Ohtoshi R."/>
            <person name="Malay A.D."/>
            <person name="Moran D.A.P."/>
            <person name="Tomita M."/>
            <person name="Numata K."/>
            <person name="Arakawa K."/>
        </authorList>
    </citation>
    <scope>NUCLEOTIDE SEQUENCE</scope>
</reference>
<sequence length="67" mass="7605">MKHLYHIEGNFCSPSGRGSQSRWMKMRRGDDRNLFLPCMGNETPHSKKGPALAVGQTPILPERPLRD</sequence>
<accession>A0A8X6LI31</accession>
<dbReference type="EMBL" id="BMAO01026689">
    <property type="protein sequence ID" value="GFR11636.1"/>
    <property type="molecule type" value="Genomic_DNA"/>
</dbReference>
<dbReference type="Proteomes" id="UP000887116">
    <property type="component" value="Unassembled WGS sequence"/>
</dbReference>
<organism evidence="2 3">
    <name type="scientific">Trichonephila clavata</name>
    <name type="common">Joro spider</name>
    <name type="synonym">Nephila clavata</name>
    <dbReference type="NCBI Taxonomy" id="2740835"/>
    <lineage>
        <taxon>Eukaryota</taxon>
        <taxon>Metazoa</taxon>
        <taxon>Ecdysozoa</taxon>
        <taxon>Arthropoda</taxon>
        <taxon>Chelicerata</taxon>
        <taxon>Arachnida</taxon>
        <taxon>Araneae</taxon>
        <taxon>Araneomorphae</taxon>
        <taxon>Entelegynae</taxon>
        <taxon>Araneoidea</taxon>
        <taxon>Nephilidae</taxon>
        <taxon>Trichonephila</taxon>
    </lineage>
</organism>
<gene>
    <name evidence="2" type="ORF">TNCT_126881</name>
</gene>
<feature type="region of interest" description="Disordered" evidence="1">
    <location>
        <begin position="40"/>
        <end position="67"/>
    </location>
</feature>
<evidence type="ECO:0000313" key="2">
    <source>
        <dbReference type="EMBL" id="GFR11636.1"/>
    </source>
</evidence>
<comment type="caution">
    <text evidence="2">The sequence shown here is derived from an EMBL/GenBank/DDBJ whole genome shotgun (WGS) entry which is preliminary data.</text>
</comment>
<evidence type="ECO:0000313" key="3">
    <source>
        <dbReference type="Proteomes" id="UP000887116"/>
    </source>
</evidence>
<protein>
    <submittedName>
        <fullName evidence="2">Uncharacterized protein</fullName>
    </submittedName>
</protein>
<dbReference type="AlphaFoldDB" id="A0A8X6LI31"/>
<evidence type="ECO:0000256" key="1">
    <source>
        <dbReference type="SAM" id="MobiDB-lite"/>
    </source>
</evidence>